<dbReference type="InterPro" id="IPR019613">
    <property type="entry name" value="DUF4198"/>
</dbReference>
<sequence length="266" mass="29291">MRSLRLIAALAILLPLPAEAHRAWMLPSSTILSGEDGWATFDTAVSNDLFVFEHVPMRLDGLIVTGPDGNAVKAENATTGKFRSSFDLHLVRAGTYRASVANEFLFANYKLNGETKRWRGRVENFEREIPREAQDLKLTQSFQRTETFVTLGKPNTAALAPTGKGLELRADTHPNNLAAGETARFTLLLDGVPAPGIEVEIVRGGARYRDKPGEMRMKSGSDGSIAVTWPEAGMYWLGAEMQDDKASLPKARRRATYNATFEVLPQ</sequence>
<evidence type="ECO:0000313" key="2">
    <source>
        <dbReference type="EMBL" id="KAB1078549.1"/>
    </source>
</evidence>
<dbReference type="OrthoDB" id="5943at2"/>
<evidence type="ECO:0000313" key="3">
    <source>
        <dbReference type="Proteomes" id="UP000474159"/>
    </source>
</evidence>
<feature type="signal peptide" evidence="1">
    <location>
        <begin position="1"/>
        <end position="20"/>
    </location>
</feature>
<name>A0A6L3SXJ8_9HYPH</name>
<comment type="caution">
    <text evidence="2">The sequence shown here is derived from an EMBL/GenBank/DDBJ whole genome shotgun (WGS) entry which is preliminary data.</text>
</comment>
<keyword evidence="3" id="KW-1185">Reference proteome</keyword>
<dbReference type="RefSeq" id="WP_151000862.1">
    <property type="nucleotide sequence ID" value="NZ_BPQY01000332.1"/>
</dbReference>
<accession>A0A6L3SXJ8</accession>
<evidence type="ECO:0000256" key="1">
    <source>
        <dbReference type="SAM" id="SignalP"/>
    </source>
</evidence>
<organism evidence="2 3">
    <name type="scientific">Methylobacterium soli</name>
    <dbReference type="NCBI Taxonomy" id="553447"/>
    <lineage>
        <taxon>Bacteria</taxon>
        <taxon>Pseudomonadati</taxon>
        <taxon>Pseudomonadota</taxon>
        <taxon>Alphaproteobacteria</taxon>
        <taxon>Hyphomicrobiales</taxon>
        <taxon>Methylobacteriaceae</taxon>
        <taxon>Methylobacterium</taxon>
    </lineage>
</organism>
<proteinExistence type="predicted"/>
<dbReference type="Proteomes" id="UP000474159">
    <property type="component" value="Unassembled WGS sequence"/>
</dbReference>
<dbReference type="EMBL" id="VZZK01000013">
    <property type="protein sequence ID" value="KAB1078549.1"/>
    <property type="molecule type" value="Genomic_DNA"/>
</dbReference>
<protein>
    <submittedName>
        <fullName evidence="2">DUF4198 domain-containing protein</fullName>
    </submittedName>
</protein>
<gene>
    <name evidence="2" type="ORF">F6X53_14210</name>
</gene>
<dbReference type="AlphaFoldDB" id="A0A6L3SXJ8"/>
<keyword evidence="1" id="KW-0732">Signal</keyword>
<dbReference type="Pfam" id="PF10670">
    <property type="entry name" value="DUF4198"/>
    <property type="match status" value="1"/>
</dbReference>
<reference evidence="2 3" key="1">
    <citation type="submission" date="2019-09" db="EMBL/GenBank/DDBJ databases">
        <title>YIM 48816 draft genome.</title>
        <authorList>
            <person name="Jiang L."/>
        </authorList>
    </citation>
    <scope>NUCLEOTIDE SEQUENCE [LARGE SCALE GENOMIC DNA]</scope>
    <source>
        <strain evidence="2 3">YIM 48816</strain>
    </source>
</reference>
<feature type="chain" id="PRO_5026931303" evidence="1">
    <location>
        <begin position="21"/>
        <end position="266"/>
    </location>
</feature>